<keyword evidence="2" id="KW-1185">Reference proteome</keyword>
<gene>
    <name evidence="1" type="ORF">HLB09_12650</name>
</gene>
<evidence type="ECO:0000313" key="1">
    <source>
        <dbReference type="EMBL" id="NNH23920.1"/>
    </source>
</evidence>
<proteinExistence type="predicted"/>
<name>A0A849BL48_9ACTN</name>
<organism evidence="1 2">
    <name type="scientific">Pseudokineococcus marinus</name>
    <dbReference type="NCBI Taxonomy" id="351215"/>
    <lineage>
        <taxon>Bacteria</taxon>
        <taxon>Bacillati</taxon>
        <taxon>Actinomycetota</taxon>
        <taxon>Actinomycetes</taxon>
        <taxon>Kineosporiales</taxon>
        <taxon>Kineosporiaceae</taxon>
        <taxon>Pseudokineococcus</taxon>
    </lineage>
</organism>
<dbReference type="AlphaFoldDB" id="A0A849BL48"/>
<reference evidence="1 2" key="1">
    <citation type="submission" date="2020-05" db="EMBL/GenBank/DDBJ databases">
        <title>MicrobeNet Type strains.</title>
        <authorList>
            <person name="Nicholson A.C."/>
        </authorList>
    </citation>
    <scope>NUCLEOTIDE SEQUENCE [LARGE SCALE GENOMIC DNA]</scope>
    <source>
        <strain evidence="1 2">JCM 14547</strain>
    </source>
</reference>
<dbReference type="Proteomes" id="UP000555552">
    <property type="component" value="Unassembled WGS sequence"/>
</dbReference>
<sequence>MSTAGLGSAAHVDVVDACVRERRWWLDAWPGGAEHVAGQVAQDVQEALRDGAGLAWPPCPLPHADDDVQPHVLHVLPDLGPDPHWVCEESGTAAAPLGALGATAS</sequence>
<dbReference type="EMBL" id="JABEMA010000221">
    <property type="protein sequence ID" value="NNH23920.1"/>
    <property type="molecule type" value="Genomic_DNA"/>
</dbReference>
<protein>
    <submittedName>
        <fullName evidence="1">Uncharacterized protein</fullName>
    </submittedName>
</protein>
<evidence type="ECO:0000313" key="2">
    <source>
        <dbReference type="Proteomes" id="UP000555552"/>
    </source>
</evidence>
<accession>A0A849BL48</accession>
<comment type="caution">
    <text evidence="1">The sequence shown here is derived from an EMBL/GenBank/DDBJ whole genome shotgun (WGS) entry which is preliminary data.</text>
</comment>